<comment type="subcellular location">
    <subcellularLocation>
        <location evidence="1">Secreted</location>
    </subcellularLocation>
</comment>
<dbReference type="EMBL" id="AZIM01006528">
    <property type="protein sequence ID" value="ETE58602.1"/>
    <property type="molecule type" value="Genomic_DNA"/>
</dbReference>
<keyword evidence="3" id="KW-0964">Secreted</keyword>
<proteinExistence type="inferred from homology"/>
<dbReference type="SUPFAM" id="SSF57302">
    <property type="entry name" value="Snake toxin-like"/>
    <property type="match status" value="1"/>
</dbReference>
<dbReference type="InterPro" id="IPR045860">
    <property type="entry name" value="Snake_toxin-like_sf"/>
</dbReference>
<dbReference type="GO" id="GO:0005576">
    <property type="term" value="C:extracellular region"/>
    <property type="evidence" value="ECO:0007669"/>
    <property type="project" value="UniProtKB-SubCell"/>
</dbReference>
<evidence type="ECO:0000256" key="5">
    <source>
        <dbReference type="ARBA" id="ARBA00023157"/>
    </source>
</evidence>
<feature type="non-terminal residue" evidence="7">
    <location>
        <position position="1"/>
    </location>
</feature>
<feature type="domain" description="Phospholipase A2 inhibitor N-terminal" evidence="6">
    <location>
        <begin position="76"/>
        <end position="129"/>
    </location>
</feature>
<evidence type="ECO:0000256" key="4">
    <source>
        <dbReference type="ARBA" id="ARBA00023005"/>
    </source>
</evidence>
<protein>
    <recommendedName>
        <fullName evidence="6">Phospholipase A2 inhibitor N-terminal domain-containing protein</fullName>
    </recommendedName>
</protein>
<evidence type="ECO:0000313" key="8">
    <source>
        <dbReference type="Proteomes" id="UP000018936"/>
    </source>
</evidence>
<evidence type="ECO:0000259" key="6">
    <source>
        <dbReference type="Pfam" id="PF02988"/>
    </source>
</evidence>
<keyword evidence="4" id="KW-0593">Phospholipase A2 inhibitor</keyword>
<name>V8NAL5_OPHHA</name>
<sequence length="180" mass="19205">MCVKTGRILVISEIRVGCFALSSSLYKDVFPSEILGQIQAEAARLFISLDLKTTSGSSPSSPWISFTAAGTCALMCEICTSPNSDCTGSKQECTVDDATCMTLMTEVNLGNQKMTNTAKSCTTKDACKLFEDMKGKATTQQSPNVPVGAIIKQVICSKAPSSFASFFPVVLGLLLMKLLF</sequence>
<evidence type="ECO:0000256" key="3">
    <source>
        <dbReference type="ARBA" id="ARBA00022525"/>
    </source>
</evidence>
<evidence type="ECO:0000256" key="2">
    <source>
        <dbReference type="ARBA" id="ARBA00006570"/>
    </source>
</evidence>
<reference evidence="7 8" key="1">
    <citation type="journal article" date="2013" name="Proc. Natl. Acad. Sci. U.S.A.">
        <title>The king cobra genome reveals dynamic gene evolution and adaptation in the snake venom system.</title>
        <authorList>
            <person name="Vonk F.J."/>
            <person name="Casewell N.R."/>
            <person name="Henkel C.V."/>
            <person name="Heimberg A.M."/>
            <person name="Jansen H.J."/>
            <person name="McCleary R.J."/>
            <person name="Kerkkamp H.M."/>
            <person name="Vos R.A."/>
            <person name="Guerreiro I."/>
            <person name="Calvete J.J."/>
            <person name="Wuster W."/>
            <person name="Woods A.E."/>
            <person name="Logan J.M."/>
            <person name="Harrison R.A."/>
            <person name="Castoe T.A."/>
            <person name="de Koning A.P."/>
            <person name="Pollock D.D."/>
            <person name="Yandell M."/>
            <person name="Calderon D."/>
            <person name="Renjifo C."/>
            <person name="Currier R.B."/>
            <person name="Salgado D."/>
            <person name="Pla D."/>
            <person name="Sanz L."/>
            <person name="Hyder A.S."/>
            <person name="Ribeiro J.M."/>
            <person name="Arntzen J.W."/>
            <person name="van den Thillart G.E."/>
            <person name="Boetzer M."/>
            <person name="Pirovano W."/>
            <person name="Dirks R.P."/>
            <person name="Spaink H.P."/>
            <person name="Duboule D."/>
            <person name="McGlinn E."/>
            <person name="Kini R.M."/>
            <person name="Richardson M.K."/>
        </authorList>
    </citation>
    <scope>NUCLEOTIDE SEQUENCE</scope>
    <source>
        <tissue evidence="7">Blood</tissue>
    </source>
</reference>
<keyword evidence="8" id="KW-1185">Reference proteome</keyword>
<gene>
    <name evidence="7" type="ORF">L345_15675</name>
</gene>
<dbReference type="Pfam" id="PF02988">
    <property type="entry name" value="PLA2_inh"/>
    <property type="match status" value="1"/>
</dbReference>
<keyword evidence="5" id="KW-1015">Disulfide bond</keyword>
<dbReference type="Proteomes" id="UP000018936">
    <property type="component" value="Unassembled WGS sequence"/>
</dbReference>
<dbReference type="AlphaFoldDB" id="V8NAL5"/>
<accession>V8NAL5</accession>
<dbReference type="OrthoDB" id="9050396at2759"/>
<organism evidence="7 8">
    <name type="scientific">Ophiophagus hannah</name>
    <name type="common">King cobra</name>
    <name type="synonym">Naja hannah</name>
    <dbReference type="NCBI Taxonomy" id="8665"/>
    <lineage>
        <taxon>Eukaryota</taxon>
        <taxon>Metazoa</taxon>
        <taxon>Chordata</taxon>
        <taxon>Craniata</taxon>
        <taxon>Vertebrata</taxon>
        <taxon>Euteleostomi</taxon>
        <taxon>Lepidosauria</taxon>
        <taxon>Squamata</taxon>
        <taxon>Bifurcata</taxon>
        <taxon>Unidentata</taxon>
        <taxon>Episquamata</taxon>
        <taxon>Toxicofera</taxon>
        <taxon>Serpentes</taxon>
        <taxon>Colubroidea</taxon>
        <taxon>Elapidae</taxon>
        <taxon>Elapinae</taxon>
        <taxon>Ophiophagus</taxon>
    </lineage>
</organism>
<evidence type="ECO:0000256" key="1">
    <source>
        <dbReference type="ARBA" id="ARBA00004613"/>
    </source>
</evidence>
<comment type="similarity">
    <text evidence="2">Belongs to the CNF-like-inhibitor family.</text>
</comment>
<dbReference type="GO" id="GO:0019834">
    <property type="term" value="F:phospholipase A2 inhibitor activity"/>
    <property type="evidence" value="ECO:0007669"/>
    <property type="project" value="UniProtKB-KW"/>
</dbReference>
<comment type="caution">
    <text evidence="7">The sequence shown here is derived from an EMBL/GenBank/DDBJ whole genome shotgun (WGS) entry which is preliminary data.</text>
</comment>
<dbReference type="InterPro" id="IPR004126">
    <property type="entry name" value="PLipase_A2_inh_N"/>
</dbReference>
<evidence type="ECO:0000313" key="7">
    <source>
        <dbReference type="EMBL" id="ETE58602.1"/>
    </source>
</evidence>